<keyword evidence="1" id="KW-1133">Transmembrane helix</keyword>
<dbReference type="AlphaFoldDB" id="A0AAV2L6T7"/>
<feature type="transmembrane region" description="Helical" evidence="1">
    <location>
        <begin position="90"/>
        <end position="113"/>
    </location>
</feature>
<sequence length="122" mass="13658">MAEIVEKNLRISTLKQETEKLLDTTATQTPMIIEDVAAGERERVDCGLQVNMEEDKDMLEQEQNKLQEASNQGSFWSEIKNLARNVAKRVAVTSLSLVAVGYCCFSFCATSGYQTFTDLPPF</sequence>
<protein>
    <submittedName>
        <fullName evidence="2">Uncharacterized protein</fullName>
    </submittedName>
</protein>
<evidence type="ECO:0000313" key="3">
    <source>
        <dbReference type="Proteomes" id="UP001497482"/>
    </source>
</evidence>
<name>A0AAV2L6T7_KNICA</name>
<keyword evidence="3" id="KW-1185">Reference proteome</keyword>
<keyword evidence="1" id="KW-0472">Membrane</keyword>
<evidence type="ECO:0000313" key="2">
    <source>
        <dbReference type="EMBL" id="CAL1595047.1"/>
    </source>
</evidence>
<keyword evidence="1" id="KW-0812">Transmembrane</keyword>
<accession>A0AAV2L6T7</accession>
<dbReference type="EMBL" id="OZ035842">
    <property type="protein sequence ID" value="CAL1595047.1"/>
    <property type="molecule type" value="Genomic_DNA"/>
</dbReference>
<dbReference type="Proteomes" id="UP001497482">
    <property type="component" value="Chromosome 20"/>
</dbReference>
<reference evidence="2 3" key="1">
    <citation type="submission" date="2024-04" db="EMBL/GenBank/DDBJ databases">
        <authorList>
            <person name="Waldvogel A.-M."/>
            <person name="Schoenle A."/>
        </authorList>
    </citation>
    <scope>NUCLEOTIDE SEQUENCE [LARGE SCALE GENOMIC DNA]</scope>
</reference>
<organism evidence="2 3">
    <name type="scientific">Knipowitschia caucasica</name>
    <name type="common">Caucasian dwarf goby</name>
    <name type="synonym">Pomatoschistus caucasicus</name>
    <dbReference type="NCBI Taxonomy" id="637954"/>
    <lineage>
        <taxon>Eukaryota</taxon>
        <taxon>Metazoa</taxon>
        <taxon>Chordata</taxon>
        <taxon>Craniata</taxon>
        <taxon>Vertebrata</taxon>
        <taxon>Euteleostomi</taxon>
        <taxon>Actinopterygii</taxon>
        <taxon>Neopterygii</taxon>
        <taxon>Teleostei</taxon>
        <taxon>Neoteleostei</taxon>
        <taxon>Acanthomorphata</taxon>
        <taxon>Gobiaria</taxon>
        <taxon>Gobiiformes</taxon>
        <taxon>Gobioidei</taxon>
        <taxon>Gobiidae</taxon>
        <taxon>Gobiinae</taxon>
        <taxon>Knipowitschia</taxon>
    </lineage>
</organism>
<gene>
    <name evidence="2" type="ORF">KC01_LOCUS23925</name>
</gene>
<proteinExistence type="predicted"/>
<evidence type="ECO:0000256" key="1">
    <source>
        <dbReference type="SAM" id="Phobius"/>
    </source>
</evidence>